<evidence type="ECO:0000313" key="1">
    <source>
        <dbReference type="EMBL" id="GAI29874.1"/>
    </source>
</evidence>
<name>X1PG46_9ZZZZ</name>
<reference evidence="1" key="1">
    <citation type="journal article" date="2014" name="Front. Microbiol.">
        <title>High frequency of phylogenetically diverse reductive dehalogenase-homologous genes in deep subseafloor sedimentary metagenomes.</title>
        <authorList>
            <person name="Kawai M."/>
            <person name="Futagami T."/>
            <person name="Toyoda A."/>
            <person name="Takaki Y."/>
            <person name="Nishi S."/>
            <person name="Hori S."/>
            <person name="Arai W."/>
            <person name="Tsubouchi T."/>
            <person name="Morono Y."/>
            <person name="Uchiyama I."/>
            <person name="Ito T."/>
            <person name="Fujiyama A."/>
            <person name="Inagaki F."/>
            <person name="Takami H."/>
        </authorList>
    </citation>
    <scope>NUCLEOTIDE SEQUENCE</scope>
    <source>
        <strain evidence="1">Expedition CK06-06</strain>
    </source>
</reference>
<protein>
    <submittedName>
        <fullName evidence="1">Uncharacterized protein</fullName>
    </submittedName>
</protein>
<proteinExistence type="predicted"/>
<gene>
    <name evidence="1" type="ORF">S06H3_26561</name>
</gene>
<sequence>MKTKCPYCNYIATEHETLSKQKNPKEGDIGFCFNCGEIDQFKNNKLVKVDLESLDESTKKQINKIRVAWLRTRATQSVKSQMENNK</sequence>
<accession>X1PG46</accession>
<dbReference type="AlphaFoldDB" id="X1PG46"/>
<organism evidence="1">
    <name type="scientific">marine sediment metagenome</name>
    <dbReference type="NCBI Taxonomy" id="412755"/>
    <lineage>
        <taxon>unclassified sequences</taxon>
        <taxon>metagenomes</taxon>
        <taxon>ecological metagenomes</taxon>
    </lineage>
</organism>
<dbReference type="EMBL" id="BARV01015359">
    <property type="protein sequence ID" value="GAI29874.1"/>
    <property type="molecule type" value="Genomic_DNA"/>
</dbReference>
<comment type="caution">
    <text evidence="1">The sequence shown here is derived from an EMBL/GenBank/DDBJ whole genome shotgun (WGS) entry which is preliminary data.</text>
</comment>